<comment type="subcellular location">
    <subcellularLocation>
        <location evidence="1">Cell membrane</location>
        <topology evidence="1">Multi-pass membrane protein</topology>
    </subcellularLocation>
</comment>
<accession>A0A239D722</accession>
<dbReference type="Proteomes" id="UP000198304">
    <property type="component" value="Unassembled WGS sequence"/>
</dbReference>
<feature type="transmembrane region" description="Helical" evidence="8">
    <location>
        <begin position="290"/>
        <end position="309"/>
    </location>
</feature>
<evidence type="ECO:0000256" key="5">
    <source>
        <dbReference type="ARBA" id="ARBA00022692"/>
    </source>
</evidence>
<organism evidence="9 10">
    <name type="scientific">Anaerovirgula multivorans</name>
    <dbReference type="NCBI Taxonomy" id="312168"/>
    <lineage>
        <taxon>Bacteria</taxon>
        <taxon>Bacillati</taxon>
        <taxon>Bacillota</taxon>
        <taxon>Clostridia</taxon>
        <taxon>Peptostreptococcales</taxon>
        <taxon>Natronincolaceae</taxon>
        <taxon>Anaerovirgula</taxon>
    </lineage>
</organism>
<gene>
    <name evidence="9" type="ORF">SAMN05446037_100713</name>
</gene>
<dbReference type="InterPro" id="IPR038770">
    <property type="entry name" value="Na+/solute_symporter_sf"/>
</dbReference>
<feature type="transmembrane region" description="Helical" evidence="8">
    <location>
        <begin position="6"/>
        <end position="24"/>
    </location>
</feature>
<evidence type="ECO:0000256" key="3">
    <source>
        <dbReference type="ARBA" id="ARBA00022448"/>
    </source>
</evidence>
<protein>
    <recommendedName>
        <fullName evidence="11">Malate transporter</fullName>
    </recommendedName>
</protein>
<evidence type="ECO:0000256" key="7">
    <source>
        <dbReference type="ARBA" id="ARBA00023136"/>
    </source>
</evidence>
<dbReference type="PANTHER" id="PTHR36838:SF1">
    <property type="entry name" value="SLR1864 PROTEIN"/>
    <property type="match status" value="1"/>
</dbReference>
<feature type="transmembrane region" description="Helical" evidence="8">
    <location>
        <begin position="67"/>
        <end position="92"/>
    </location>
</feature>
<feature type="transmembrane region" description="Helical" evidence="8">
    <location>
        <begin position="231"/>
        <end position="252"/>
    </location>
</feature>
<dbReference type="InterPro" id="IPR004776">
    <property type="entry name" value="Mem_transp_PIN-like"/>
</dbReference>
<feature type="transmembrane region" description="Helical" evidence="8">
    <location>
        <begin position="104"/>
        <end position="122"/>
    </location>
</feature>
<feature type="transmembrane region" description="Helical" evidence="8">
    <location>
        <begin position="199"/>
        <end position="219"/>
    </location>
</feature>
<evidence type="ECO:0000256" key="1">
    <source>
        <dbReference type="ARBA" id="ARBA00004651"/>
    </source>
</evidence>
<evidence type="ECO:0000256" key="4">
    <source>
        <dbReference type="ARBA" id="ARBA00022475"/>
    </source>
</evidence>
<evidence type="ECO:0008006" key="11">
    <source>
        <dbReference type="Google" id="ProtNLM"/>
    </source>
</evidence>
<feature type="transmembrane region" description="Helical" evidence="8">
    <location>
        <begin position="36"/>
        <end position="55"/>
    </location>
</feature>
<reference evidence="9 10" key="1">
    <citation type="submission" date="2017-06" db="EMBL/GenBank/DDBJ databases">
        <authorList>
            <person name="Kim H.J."/>
            <person name="Triplett B.A."/>
        </authorList>
    </citation>
    <scope>NUCLEOTIDE SEQUENCE [LARGE SCALE GENOMIC DNA]</scope>
    <source>
        <strain evidence="9 10">SCA</strain>
    </source>
</reference>
<dbReference type="Pfam" id="PF03547">
    <property type="entry name" value="Mem_trans"/>
    <property type="match status" value="1"/>
</dbReference>
<keyword evidence="5 8" id="KW-0812">Transmembrane</keyword>
<evidence type="ECO:0000313" key="10">
    <source>
        <dbReference type="Proteomes" id="UP000198304"/>
    </source>
</evidence>
<dbReference type="OrthoDB" id="9798064at2"/>
<evidence type="ECO:0000256" key="8">
    <source>
        <dbReference type="SAM" id="Phobius"/>
    </source>
</evidence>
<keyword evidence="4" id="KW-1003">Cell membrane</keyword>
<dbReference type="AlphaFoldDB" id="A0A239D722"/>
<keyword evidence="10" id="KW-1185">Reference proteome</keyword>
<dbReference type="GO" id="GO:0055085">
    <property type="term" value="P:transmembrane transport"/>
    <property type="evidence" value="ECO:0007669"/>
    <property type="project" value="InterPro"/>
</dbReference>
<dbReference type="Gene3D" id="1.20.1530.20">
    <property type="match status" value="1"/>
</dbReference>
<comment type="similarity">
    <text evidence="2">Belongs to the auxin efflux carrier (TC 2.A.69) family.</text>
</comment>
<dbReference type="PANTHER" id="PTHR36838">
    <property type="entry name" value="AUXIN EFFLUX CARRIER FAMILY PROTEIN"/>
    <property type="match status" value="1"/>
</dbReference>
<dbReference type="EMBL" id="FZOJ01000007">
    <property type="protein sequence ID" value="SNS27674.1"/>
    <property type="molecule type" value="Genomic_DNA"/>
</dbReference>
<dbReference type="RefSeq" id="WP_089282531.1">
    <property type="nucleotide sequence ID" value="NZ_FZOJ01000007.1"/>
</dbReference>
<dbReference type="GO" id="GO:0005886">
    <property type="term" value="C:plasma membrane"/>
    <property type="evidence" value="ECO:0007669"/>
    <property type="project" value="UniProtKB-SubCell"/>
</dbReference>
<keyword evidence="3" id="KW-0813">Transport</keyword>
<feature type="transmembrane region" description="Helical" evidence="8">
    <location>
        <begin position="128"/>
        <end position="148"/>
    </location>
</feature>
<name>A0A239D722_9FIRM</name>
<sequence>MTIFSAIQSILSIIILISIGYILTRKGWFDSNTSKVFARLVTTISLPALMIYNFTTSFSKQMFLDSATALIIPFLSILICFIISVILSYFFVDPSRRGMFETMFTVANTVFVGLPVNIALFGEVSIPYALLYFAANTLFFWTIGVMKISQDGGKDKKYVFSIQTVKSICSPPMIGFFIGILLVLLEIRLPSFIIDTSRYLGNLTTPLSLLFIGMTFHSIDLKRLSFNMDQLLLFVGRFIISPLVVYVLSMFFPVPPLMLKVFIIQATMPIMAQVAIVAKAYDGDYEYATVMITLTTLASALVIPLYMVLLSKM</sequence>
<keyword evidence="6 8" id="KW-1133">Transmembrane helix</keyword>
<keyword evidence="7 8" id="KW-0472">Membrane</keyword>
<evidence type="ECO:0000256" key="2">
    <source>
        <dbReference type="ARBA" id="ARBA00010145"/>
    </source>
</evidence>
<feature type="transmembrane region" description="Helical" evidence="8">
    <location>
        <begin position="168"/>
        <end position="187"/>
    </location>
</feature>
<evidence type="ECO:0000313" key="9">
    <source>
        <dbReference type="EMBL" id="SNS27674.1"/>
    </source>
</evidence>
<proteinExistence type="inferred from homology"/>
<evidence type="ECO:0000256" key="6">
    <source>
        <dbReference type="ARBA" id="ARBA00022989"/>
    </source>
</evidence>